<evidence type="ECO:0000313" key="18">
    <source>
        <dbReference type="EMBL" id="CUA83453.1"/>
    </source>
</evidence>
<dbReference type="InterPro" id="IPR010916">
    <property type="entry name" value="TonB_box_CS"/>
</dbReference>
<protein>
    <submittedName>
        <fullName evidence="18">Outer membrane receptor for ferrienterochelin and colicins</fullName>
    </submittedName>
</protein>
<evidence type="ECO:0000256" key="1">
    <source>
        <dbReference type="ARBA" id="ARBA00004571"/>
    </source>
</evidence>
<dbReference type="Gene3D" id="2.170.130.10">
    <property type="entry name" value="TonB-dependent receptor, plug domain"/>
    <property type="match status" value="1"/>
</dbReference>
<dbReference type="InterPro" id="IPR039426">
    <property type="entry name" value="TonB-dep_rcpt-like"/>
</dbReference>
<dbReference type="InterPro" id="IPR037066">
    <property type="entry name" value="Plug_dom_sf"/>
</dbReference>
<evidence type="ECO:0000259" key="17">
    <source>
        <dbReference type="Pfam" id="PF07715"/>
    </source>
</evidence>
<dbReference type="RefSeq" id="WP_055433917.1">
    <property type="nucleotide sequence ID" value="NZ_CYHA01000003.1"/>
</dbReference>
<gene>
    <name evidence="18" type="ORF">Ga0061063_1751</name>
</gene>
<dbReference type="GO" id="GO:0015344">
    <property type="term" value="F:siderophore uptake transmembrane transporter activity"/>
    <property type="evidence" value="ECO:0007669"/>
    <property type="project" value="TreeGrafter"/>
</dbReference>
<evidence type="ECO:0000256" key="8">
    <source>
        <dbReference type="ARBA" id="ARBA00023136"/>
    </source>
</evidence>
<dbReference type="InterPro" id="IPR010917">
    <property type="entry name" value="TonB_rcpt_CS"/>
</dbReference>
<dbReference type="CDD" id="cd01347">
    <property type="entry name" value="ligand_gated_channel"/>
    <property type="match status" value="1"/>
</dbReference>
<sequence length="740" mass="80584">MKTYAPSLLALAVALAYAPHANADQAAVATRPTATLDTVVVTATRANESAGSIPQTVRVIRRQEVEAQLASSNDAARLLQRHVPGLQGTTQTMSSTSMTMRGRELQILVDGVPRSTPLRQVSRILSLIDLNNVERVEVVNGASGVWGSGATGGVVNFITRKAAPGIFKVDVNLGMTAFTENVGDSLSPDVSVRASGNTGQFDYVASLAYQGTRDVFDAHGTQLPSDAIAGQGGSDNLERYVAGLKLGRDLDADRRLELSLDAVRLDQKPDYFTDYSRQPVAVDYRSPYTGQSVYENSAFATLRYTDAGFFLGRLDARASYKNIEKRFAYSPLSSVNPSVYYSGNPASPVSPNSQTVVNSEQAEFAVTVNTPLGQAPRAPSLTWGLEGGQDRTAQTYYDGVNTSAPMKQTTWAFFAQLDLPVTERLKLRGGARYENIDLDIGAFTRSTLYSGKNGSGANLYLPAVDVKGGSYSYDATVFNLGAVYDLTDNLNLYGGFSQGYSLPDVGGFTRRAGNDKRYLTTNPNAQLPAISYANLGVEAVVVDNYELGLRGVWDRWQFNTSAYLSRSDKGTNYDVVTNRLSQQKEEIRGLDLTASYAVQEYWTLGGNLGYTEGKRDYNGDGVLEAYLPNNRIPSPLRTTLYSDYRFGNGARWYLEGVYLQGRHRWDGTVNKTGQQVVYDIDSSFLVNTSLAYPLDKTTTLDVGVDNLFNRQYLNSTASAVRNSQVSGFGRTVRVGVRASF</sequence>
<evidence type="ECO:0000256" key="9">
    <source>
        <dbReference type="ARBA" id="ARBA00023170"/>
    </source>
</evidence>
<dbReference type="OrthoDB" id="8732650at2"/>
<feature type="domain" description="TonB-dependent receptor plug" evidence="17">
    <location>
        <begin position="52"/>
        <end position="154"/>
    </location>
</feature>
<keyword evidence="5 11" id="KW-0812">Transmembrane</keyword>
<dbReference type="GO" id="GO:0009279">
    <property type="term" value="C:cell outer membrane"/>
    <property type="evidence" value="ECO:0007669"/>
    <property type="project" value="UniProtKB-SubCell"/>
</dbReference>
<dbReference type="EMBL" id="CYHA01000003">
    <property type="protein sequence ID" value="CUA83453.1"/>
    <property type="molecule type" value="Genomic_DNA"/>
</dbReference>
<feature type="short sequence motif" description="TonB C-terminal box" evidence="13">
    <location>
        <begin position="723"/>
        <end position="740"/>
    </location>
</feature>
<dbReference type="Proteomes" id="UP000243535">
    <property type="component" value="Unassembled WGS sequence"/>
</dbReference>
<dbReference type="Gene3D" id="2.40.170.20">
    <property type="entry name" value="TonB-dependent receptor, beta-barrel domain"/>
    <property type="match status" value="1"/>
</dbReference>
<dbReference type="InterPro" id="IPR036942">
    <property type="entry name" value="Beta-barrel_TonB_sf"/>
</dbReference>
<dbReference type="PANTHER" id="PTHR30069:SF42">
    <property type="entry name" value="FERRIC AEROBACTIN RECEPTOR"/>
    <property type="match status" value="1"/>
</dbReference>
<comment type="subcellular location">
    <subcellularLocation>
        <location evidence="1 11">Cell outer membrane</location>
        <topology evidence="1 11">Multi-pass membrane protein</topology>
    </subcellularLocation>
</comment>
<dbReference type="AlphaFoldDB" id="A0A0K6GY62"/>
<dbReference type="STRING" id="375574.GCA_001418035_01543"/>
<evidence type="ECO:0000256" key="2">
    <source>
        <dbReference type="ARBA" id="ARBA00009810"/>
    </source>
</evidence>
<dbReference type="PROSITE" id="PS52016">
    <property type="entry name" value="TONB_DEPENDENT_REC_3"/>
    <property type="match status" value="1"/>
</dbReference>
<evidence type="ECO:0000256" key="6">
    <source>
        <dbReference type="ARBA" id="ARBA00022729"/>
    </source>
</evidence>
<evidence type="ECO:0000313" key="19">
    <source>
        <dbReference type="Proteomes" id="UP000243535"/>
    </source>
</evidence>
<keyword evidence="9 18" id="KW-0675">Receptor</keyword>
<feature type="domain" description="TonB-dependent receptor-like beta-barrel" evidence="16">
    <location>
        <begin position="254"/>
        <end position="707"/>
    </location>
</feature>
<evidence type="ECO:0000256" key="11">
    <source>
        <dbReference type="PROSITE-ProRule" id="PRU01360"/>
    </source>
</evidence>
<evidence type="ECO:0000256" key="7">
    <source>
        <dbReference type="ARBA" id="ARBA00023077"/>
    </source>
</evidence>
<keyword evidence="4 11" id="KW-1134">Transmembrane beta strand</keyword>
<dbReference type="GO" id="GO:0044718">
    <property type="term" value="P:siderophore transmembrane transport"/>
    <property type="evidence" value="ECO:0007669"/>
    <property type="project" value="TreeGrafter"/>
</dbReference>
<keyword evidence="3 11" id="KW-0813">Transport</keyword>
<dbReference type="PROSITE" id="PS00430">
    <property type="entry name" value="TONB_DEPENDENT_REC_1"/>
    <property type="match status" value="1"/>
</dbReference>
<evidence type="ECO:0000256" key="14">
    <source>
        <dbReference type="RuleBase" id="RU003357"/>
    </source>
</evidence>
<evidence type="ECO:0000256" key="10">
    <source>
        <dbReference type="ARBA" id="ARBA00023237"/>
    </source>
</evidence>
<evidence type="ECO:0000256" key="15">
    <source>
        <dbReference type="SAM" id="SignalP"/>
    </source>
</evidence>
<dbReference type="Pfam" id="PF00593">
    <property type="entry name" value="TonB_dep_Rec_b-barrel"/>
    <property type="match status" value="1"/>
</dbReference>
<feature type="signal peptide" evidence="15">
    <location>
        <begin position="1"/>
        <end position="23"/>
    </location>
</feature>
<evidence type="ECO:0000256" key="4">
    <source>
        <dbReference type="ARBA" id="ARBA00022452"/>
    </source>
</evidence>
<evidence type="ECO:0000256" key="5">
    <source>
        <dbReference type="ARBA" id="ARBA00022692"/>
    </source>
</evidence>
<evidence type="ECO:0000259" key="16">
    <source>
        <dbReference type="Pfam" id="PF00593"/>
    </source>
</evidence>
<feature type="short sequence motif" description="TonB box" evidence="12">
    <location>
        <begin position="38"/>
        <end position="44"/>
    </location>
</feature>
<evidence type="ECO:0000256" key="3">
    <source>
        <dbReference type="ARBA" id="ARBA00022448"/>
    </source>
</evidence>
<dbReference type="InterPro" id="IPR012910">
    <property type="entry name" value="Plug_dom"/>
</dbReference>
<comment type="similarity">
    <text evidence="2 11 14">Belongs to the TonB-dependent receptor family.</text>
</comment>
<dbReference type="SUPFAM" id="SSF56935">
    <property type="entry name" value="Porins"/>
    <property type="match status" value="1"/>
</dbReference>
<dbReference type="InterPro" id="IPR000531">
    <property type="entry name" value="Beta-barrel_TonB"/>
</dbReference>
<dbReference type="PANTHER" id="PTHR30069">
    <property type="entry name" value="TONB-DEPENDENT OUTER MEMBRANE RECEPTOR"/>
    <property type="match status" value="1"/>
</dbReference>
<name>A0A0K6GY62_9NEIS</name>
<keyword evidence="10 11" id="KW-0998">Cell outer membrane</keyword>
<feature type="chain" id="PRO_5005503575" evidence="15">
    <location>
        <begin position="24"/>
        <end position="740"/>
    </location>
</feature>
<dbReference type="Pfam" id="PF07715">
    <property type="entry name" value="Plug"/>
    <property type="match status" value="1"/>
</dbReference>
<keyword evidence="6 15" id="KW-0732">Signal</keyword>
<dbReference type="PROSITE" id="PS01156">
    <property type="entry name" value="TONB_DEPENDENT_REC_2"/>
    <property type="match status" value="1"/>
</dbReference>
<proteinExistence type="inferred from homology"/>
<keyword evidence="7 12" id="KW-0798">TonB box</keyword>
<evidence type="ECO:0000256" key="12">
    <source>
        <dbReference type="PROSITE-ProRule" id="PRU10143"/>
    </source>
</evidence>
<evidence type="ECO:0000256" key="13">
    <source>
        <dbReference type="PROSITE-ProRule" id="PRU10144"/>
    </source>
</evidence>
<keyword evidence="19" id="KW-1185">Reference proteome</keyword>
<keyword evidence="8 11" id="KW-0472">Membrane</keyword>
<accession>A0A0K6GY62</accession>
<reference evidence="19" key="1">
    <citation type="submission" date="2015-08" db="EMBL/GenBank/DDBJ databases">
        <authorList>
            <person name="Varghese N."/>
        </authorList>
    </citation>
    <scope>NUCLEOTIDE SEQUENCE [LARGE SCALE GENOMIC DNA]</scope>
    <source>
        <strain evidence="19">DSM 17901</strain>
    </source>
</reference>
<organism evidence="18 19">
    <name type="scientific">Gulbenkiania indica</name>
    <dbReference type="NCBI Taxonomy" id="375574"/>
    <lineage>
        <taxon>Bacteria</taxon>
        <taxon>Pseudomonadati</taxon>
        <taxon>Pseudomonadota</taxon>
        <taxon>Betaproteobacteria</taxon>
        <taxon>Neisseriales</taxon>
        <taxon>Chromobacteriaceae</taxon>
        <taxon>Gulbenkiania</taxon>
    </lineage>
</organism>